<evidence type="ECO:0000256" key="1">
    <source>
        <dbReference type="ARBA" id="ARBA00023125"/>
    </source>
</evidence>
<protein>
    <submittedName>
        <fullName evidence="4">TetR family transcriptional regulator</fullName>
    </submittedName>
</protein>
<proteinExistence type="predicted"/>
<evidence type="ECO:0000259" key="3">
    <source>
        <dbReference type="Pfam" id="PF17939"/>
    </source>
</evidence>
<name>A0ABT1XJK1_9BURK</name>
<reference evidence="4" key="1">
    <citation type="submission" date="2022-07" db="EMBL/GenBank/DDBJ databases">
        <authorList>
            <person name="Xamxidin M."/>
        </authorList>
    </citation>
    <scope>NUCLEOTIDE SEQUENCE</scope>
    <source>
        <strain evidence="4">YS8-69</strain>
    </source>
</reference>
<dbReference type="RefSeq" id="WP_257512667.1">
    <property type="nucleotide sequence ID" value="NZ_JANKHG010000018.1"/>
</dbReference>
<organism evidence="4 5">
    <name type="scientific">Limnobacter parvus</name>
    <dbReference type="NCBI Taxonomy" id="2939690"/>
    <lineage>
        <taxon>Bacteria</taxon>
        <taxon>Pseudomonadati</taxon>
        <taxon>Pseudomonadota</taxon>
        <taxon>Betaproteobacteria</taxon>
        <taxon>Burkholderiales</taxon>
        <taxon>Burkholderiaceae</taxon>
        <taxon>Limnobacter</taxon>
    </lineage>
</organism>
<gene>
    <name evidence="4" type="ORF">NSP04_12410</name>
</gene>
<dbReference type="InterPro" id="IPR036271">
    <property type="entry name" value="Tet_transcr_reg_TetR-rel_C_sf"/>
</dbReference>
<keyword evidence="5" id="KW-1185">Reference proteome</keyword>
<accession>A0ABT1XJK1</accession>
<comment type="caution">
    <text evidence="4">The sequence shown here is derived from an EMBL/GenBank/DDBJ whole genome shotgun (WGS) entry which is preliminary data.</text>
</comment>
<feature type="domain" description="PsrA tetracyclin repressor-like C-terminal" evidence="3">
    <location>
        <begin position="99"/>
        <end position="185"/>
    </location>
</feature>
<dbReference type="EMBL" id="JANKHG010000018">
    <property type="protein sequence ID" value="MCR2747455.1"/>
    <property type="molecule type" value="Genomic_DNA"/>
</dbReference>
<dbReference type="Pfam" id="PF17939">
    <property type="entry name" value="TetR_C_30"/>
    <property type="match status" value="1"/>
</dbReference>
<evidence type="ECO:0000313" key="5">
    <source>
        <dbReference type="Proteomes" id="UP001165267"/>
    </source>
</evidence>
<sequence length="218" mass="24986">MNQAAEFTPVIDTREQLLRIALNEFAQHGIEGVTLSKIRQRSGQHNRSAVHYHFKSKEKLVEEVVDFVNAQLDVYCRQAHAEFALGKPEYKEWTRLSELIFDPFLKLFASGETGAICIQFLSRLTWQTGEQGQGFLTRFFNPYMAVFSPTMQEILPQYSETQLRFKIHLAVNTAIHGLADFSMVMHDETLRPFLSQAGGPKEMRRLFHDYVSAGLKGN</sequence>
<dbReference type="Gene3D" id="1.10.357.10">
    <property type="entry name" value="Tetracycline Repressor, domain 2"/>
    <property type="match status" value="1"/>
</dbReference>
<dbReference type="SUPFAM" id="SSF48498">
    <property type="entry name" value="Tetracyclin repressor-like, C-terminal domain"/>
    <property type="match status" value="1"/>
</dbReference>
<dbReference type="InterPro" id="IPR009057">
    <property type="entry name" value="Homeodomain-like_sf"/>
</dbReference>
<feature type="domain" description="HTH tetR-type" evidence="2">
    <location>
        <begin position="18"/>
        <end position="64"/>
    </location>
</feature>
<dbReference type="InterPro" id="IPR001647">
    <property type="entry name" value="HTH_TetR"/>
</dbReference>
<keyword evidence="1" id="KW-0238">DNA-binding</keyword>
<evidence type="ECO:0000259" key="2">
    <source>
        <dbReference type="Pfam" id="PF00440"/>
    </source>
</evidence>
<dbReference type="InterPro" id="IPR041586">
    <property type="entry name" value="PsrA_TetR_C"/>
</dbReference>
<dbReference type="Pfam" id="PF00440">
    <property type="entry name" value="TetR_N"/>
    <property type="match status" value="1"/>
</dbReference>
<evidence type="ECO:0000313" key="4">
    <source>
        <dbReference type="EMBL" id="MCR2747455.1"/>
    </source>
</evidence>
<dbReference type="Proteomes" id="UP001165267">
    <property type="component" value="Unassembled WGS sequence"/>
</dbReference>
<dbReference type="SUPFAM" id="SSF46689">
    <property type="entry name" value="Homeodomain-like"/>
    <property type="match status" value="1"/>
</dbReference>